<organism evidence="1 2">
    <name type="scientific">Kibdelosporangium lantanae</name>
    <dbReference type="NCBI Taxonomy" id="1497396"/>
    <lineage>
        <taxon>Bacteria</taxon>
        <taxon>Bacillati</taxon>
        <taxon>Actinomycetota</taxon>
        <taxon>Actinomycetes</taxon>
        <taxon>Pseudonocardiales</taxon>
        <taxon>Pseudonocardiaceae</taxon>
        <taxon>Kibdelosporangium</taxon>
    </lineage>
</organism>
<proteinExistence type="predicted"/>
<evidence type="ECO:0000313" key="2">
    <source>
        <dbReference type="Proteomes" id="UP001597045"/>
    </source>
</evidence>
<dbReference type="Proteomes" id="UP001597045">
    <property type="component" value="Unassembled WGS sequence"/>
</dbReference>
<gene>
    <name evidence="1" type="ORF">ACFQ1S_23280</name>
</gene>
<reference evidence="2" key="1">
    <citation type="journal article" date="2019" name="Int. J. Syst. Evol. Microbiol.">
        <title>The Global Catalogue of Microorganisms (GCM) 10K type strain sequencing project: providing services to taxonomists for standard genome sequencing and annotation.</title>
        <authorList>
            <consortium name="The Broad Institute Genomics Platform"/>
            <consortium name="The Broad Institute Genome Sequencing Center for Infectious Disease"/>
            <person name="Wu L."/>
            <person name="Ma J."/>
        </authorList>
    </citation>
    <scope>NUCLEOTIDE SEQUENCE [LARGE SCALE GENOMIC DNA]</scope>
    <source>
        <strain evidence="2">JCM 31486</strain>
    </source>
</reference>
<name>A0ABW3MGS9_9PSEU</name>
<evidence type="ECO:0000313" key="1">
    <source>
        <dbReference type="EMBL" id="MFD1048250.1"/>
    </source>
</evidence>
<keyword evidence="2" id="KW-1185">Reference proteome</keyword>
<accession>A0ABW3MGS9</accession>
<sequence length="61" mass="6233">MPPPRSLTIVGSAVETMVWSSADSSIPSMIATTTALRAVRPVSVGTSVVPTIVPPVWTVAG</sequence>
<dbReference type="EMBL" id="JBHTIS010001482">
    <property type="protein sequence ID" value="MFD1048250.1"/>
    <property type="molecule type" value="Genomic_DNA"/>
</dbReference>
<comment type="caution">
    <text evidence="1">The sequence shown here is derived from an EMBL/GenBank/DDBJ whole genome shotgun (WGS) entry which is preliminary data.</text>
</comment>
<protein>
    <submittedName>
        <fullName evidence="1">Uncharacterized protein</fullName>
    </submittedName>
</protein>